<feature type="signal peptide" evidence="7">
    <location>
        <begin position="1"/>
        <end position="24"/>
    </location>
</feature>
<evidence type="ECO:0000256" key="5">
    <source>
        <dbReference type="ARBA" id="ARBA00023295"/>
    </source>
</evidence>
<feature type="region of interest" description="Disordered" evidence="6">
    <location>
        <begin position="592"/>
        <end position="623"/>
    </location>
</feature>
<protein>
    <recommendedName>
        <fullName evidence="3">alpha-glucosidase</fullName>
        <ecNumber evidence="3">3.2.1.20</ecNumber>
    </recommendedName>
</protein>
<proteinExistence type="inferred from homology"/>
<dbReference type="InterPro" id="IPR013780">
    <property type="entry name" value="Glyco_hydro_b"/>
</dbReference>
<feature type="chain" id="PRO_5043776145" description="alpha-glucosidase" evidence="7">
    <location>
        <begin position="25"/>
        <end position="643"/>
    </location>
</feature>
<dbReference type="SMART" id="SM00642">
    <property type="entry name" value="Aamy"/>
    <property type="match status" value="1"/>
</dbReference>
<evidence type="ECO:0000256" key="3">
    <source>
        <dbReference type="ARBA" id="ARBA00012741"/>
    </source>
</evidence>
<evidence type="ECO:0000256" key="1">
    <source>
        <dbReference type="ARBA" id="ARBA00001657"/>
    </source>
</evidence>
<dbReference type="InterPro" id="IPR006047">
    <property type="entry name" value="GH13_cat_dom"/>
</dbReference>
<feature type="domain" description="Glycosyl hydrolase family 13 catalytic" evidence="8">
    <location>
        <begin position="52"/>
        <end position="447"/>
    </location>
</feature>
<dbReference type="Gene3D" id="3.90.400.10">
    <property type="entry name" value="Oligo-1,6-glucosidase, Domain 2"/>
    <property type="match status" value="1"/>
</dbReference>
<keyword evidence="7" id="KW-0732">Signal</keyword>
<dbReference type="PANTHER" id="PTHR10357">
    <property type="entry name" value="ALPHA-AMYLASE FAMILY MEMBER"/>
    <property type="match status" value="1"/>
</dbReference>
<dbReference type="SUPFAM" id="SSF51445">
    <property type="entry name" value="(Trans)glycosidases"/>
    <property type="match status" value="1"/>
</dbReference>
<dbReference type="Gene3D" id="2.60.40.1180">
    <property type="entry name" value="Golgi alpha-mannosidase II"/>
    <property type="match status" value="1"/>
</dbReference>
<dbReference type="EMBL" id="JAPTSV010000004">
    <property type="protein sequence ID" value="KAJ1528710.1"/>
    <property type="molecule type" value="Genomic_DNA"/>
</dbReference>
<organism evidence="9 10">
    <name type="scientific">Megalurothrips usitatus</name>
    <name type="common">bean blossom thrips</name>
    <dbReference type="NCBI Taxonomy" id="439358"/>
    <lineage>
        <taxon>Eukaryota</taxon>
        <taxon>Metazoa</taxon>
        <taxon>Ecdysozoa</taxon>
        <taxon>Arthropoda</taxon>
        <taxon>Hexapoda</taxon>
        <taxon>Insecta</taxon>
        <taxon>Pterygota</taxon>
        <taxon>Neoptera</taxon>
        <taxon>Paraneoptera</taxon>
        <taxon>Thysanoptera</taxon>
        <taxon>Terebrantia</taxon>
        <taxon>Thripoidea</taxon>
        <taxon>Thripidae</taxon>
        <taxon>Megalurothrips</taxon>
    </lineage>
</organism>
<evidence type="ECO:0000259" key="8">
    <source>
        <dbReference type="SMART" id="SM00642"/>
    </source>
</evidence>
<gene>
    <name evidence="9" type="ORF">ONE63_007103</name>
</gene>
<sequence length="643" mass="72565">MRRAHATLAVALSLAALAVMTTMASPPKRMLLAGSKATAEEELWWHHAVIYQIYPRSFKDSNGDGVGDLQGIISKLDYLKDIGVGAVWLSPIYPSPQKDFGYDISNFKDVDPVYGTLADFDELIKKTHDLGMKVVVDLVPNHSSDEHEWFVNSAKGDSKYKDYYIWRDGKKNADGTPELDENGKPKPPNNWFSAWEYNENRKQFYLHQFAVGQPDLNYGNEAVVQEIKDVFTFWMERGVDGFRVDALPFLFETDYDKDEPENPHKDSDLTTDDYDYFTHPYTMDMDGTYDMLQQWREVVDKFHDGKPRVIMTECYTNFENTIRYYGTKERPGAHFTFNFQILSYLSKASNATDFKNIIDQWMEQMNDWRWPNWVIGNHDNSRVATRFPNMADAMNMISLTLPGTAMTYNGEELGMTDTYITWEQTKDPSGLNAGKEKYLTASRDPVRTPHQWNDSPNAGFSTNATTWMPTNPNYWQVNVVKEQANPKSHLNVYKDLVATRSTETMKQGELKTAVLEDDILVITRSLNDHETYITLVNFGSWVKTIKTKDLSSQSLKVYAAGDSSTLSKGADALSEVTLRPKEGLVLTTGAVVGSTTQPPTTPVSTKAPTTASTRHDTTTPSGSTATTAALFVSLLVPLIGLMH</sequence>
<dbReference type="Gene3D" id="3.20.20.80">
    <property type="entry name" value="Glycosidases"/>
    <property type="match status" value="1"/>
</dbReference>
<accession>A0AAV7XQY2</accession>
<keyword evidence="10" id="KW-1185">Reference proteome</keyword>
<comment type="caution">
    <text evidence="9">The sequence shown here is derived from an EMBL/GenBank/DDBJ whole genome shotgun (WGS) entry which is preliminary data.</text>
</comment>
<dbReference type="Pfam" id="PF00128">
    <property type="entry name" value="Alpha-amylase"/>
    <property type="match status" value="1"/>
</dbReference>
<name>A0AAV7XQY2_9NEOP</name>
<evidence type="ECO:0000256" key="4">
    <source>
        <dbReference type="ARBA" id="ARBA00022801"/>
    </source>
</evidence>
<dbReference type="InterPro" id="IPR045857">
    <property type="entry name" value="O16G_dom_2"/>
</dbReference>
<dbReference type="EC" id="3.2.1.20" evidence="3"/>
<evidence type="ECO:0000256" key="6">
    <source>
        <dbReference type="SAM" id="MobiDB-lite"/>
    </source>
</evidence>
<dbReference type="FunFam" id="3.20.20.80:FF:000064">
    <property type="entry name" value="Oligo-1,6-glucosidase"/>
    <property type="match status" value="1"/>
</dbReference>
<dbReference type="Proteomes" id="UP001075354">
    <property type="component" value="Chromosome 4"/>
</dbReference>
<feature type="compositionally biased region" description="Low complexity" evidence="6">
    <location>
        <begin position="592"/>
        <end position="605"/>
    </location>
</feature>
<dbReference type="PANTHER" id="PTHR10357:SF179">
    <property type="entry name" value="NEUTRAL AND BASIC AMINO ACID TRANSPORT PROTEIN RBAT"/>
    <property type="match status" value="1"/>
</dbReference>
<reference evidence="9" key="1">
    <citation type="submission" date="2022-12" db="EMBL/GenBank/DDBJ databases">
        <title>Chromosome-level genome assembly of the bean flower thrips Megalurothrips usitatus.</title>
        <authorList>
            <person name="Ma L."/>
            <person name="Liu Q."/>
            <person name="Li H."/>
            <person name="Cai W."/>
        </authorList>
    </citation>
    <scope>NUCLEOTIDE SEQUENCE</scope>
    <source>
        <strain evidence="9">Cailab_2022a</strain>
    </source>
</reference>
<dbReference type="InterPro" id="IPR017853">
    <property type="entry name" value="GH"/>
</dbReference>
<keyword evidence="4" id="KW-0378">Hydrolase</keyword>
<keyword evidence="5" id="KW-0326">Glycosidase</keyword>
<comment type="catalytic activity">
    <reaction evidence="1">
        <text>Hydrolysis of terminal, non-reducing (1-&gt;4)-linked alpha-D-glucose residues with release of alpha-D-glucose.</text>
        <dbReference type="EC" id="3.2.1.20"/>
    </reaction>
</comment>
<dbReference type="AlphaFoldDB" id="A0AAV7XQY2"/>
<dbReference type="CDD" id="cd11328">
    <property type="entry name" value="AmyAc_maltase"/>
    <property type="match status" value="1"/>
</dbReference>
<dbReference type="GO" id="GO:0005975">
    <property type="term" value="P:carbohydrate metabolic process"/>
    <property type="evidence" value="ECO:0007669"/>
    <property type="project" value="InterPro"/>
</dbReference>
<evidence type="ECO:0000256" key="7">
    <source>
        <dbReference type="SAM" id="SignalP"/>
    </source>
</evidence>
<dbReference type="GO" id="GO:0004558">
    <property type="term" value="F:alpha-1,4-glucosidase activity"/>
    <property type="evidence" value="ECO:0007669"/>
    <property type="project" value="UniProtKB-EC"/>
</dbReference>
<evidence type="ECO:0000256" key="2">
    <source>
        <dbReference type="ARBA" id="ARBA00008061"/>
    </source>
</evidence>
<evidence type="ECO:0000313" key="10">
    <source>
        <dbReference type="Proteomes" id="UP001075354"/>
    </source>
</evidence>
<evidence type="ECO:0000313" key="9">
    <source>
        <dbReference type="EMBL" id="KAJ1528710.1"/>
    </source>
</evidence>
<comment type="similarity">
    <text evidence="2">Belongs to the glycosyl hydrolase 13 family.</text>
</comment>